<sequence length="91" mass="10280">MAKTLLTAEQIRDEVSKRVRDGSGNDPMQVSIPLPKPHPTDAEERNWDIETVGQPGHDAYVRRVIEDARREFLLSDEAERDEAFGDSIAHP</sequence>
<dbReference type="EMBL" id="QTQX01000021">
    <property type="protein sequence ID" value="RQT22354.1"/>
    <property type="molecule type" value="Genomic_DNA"/>
</dbReference>
<organism evidence="2 3">
    <name type="scientific">Burkholderia contaminans</name>
    <dbReference type="NCBI Taxonomy" id="488447"/>
    <lineage>
        <taxon>Bacteria</taxon>
        <taxon>Pseudomonadati</taxon>
        <taxon>Pseudomonadota</taxon>
        <taxon>Betaproteobacteria</taxon>
        <taxon>Burkholderiales</taxon>
        <taxon>Burkholderiaceae</taxon>
        <taxon>Burkholderia</taxon>
        <taxon>Burkholderia cepacia complex</taxon>
    </lineage>
</organism>
<evidence type="ECO:0000256" key="1">
    <source>
        <dbReference type="SAM" id="MobiDB-lite"/>
    </source>
</evidence>
<proteinExistence type="predicted"/>
<evidence type="ECO:0000313" key="3">
    <source>
        <dbReference type="Proteomes" id="UP000269271"/>
    </source>
</evidence>
<evidence type="ECO:0000313" key="2">
    <source>
        <dbReference type="EMBL" id="RQT22354.1"/>
    </source>
</evidence>
<dbReference type="Proteomes" id="UP000269271">
    <property type="component" value="Unassembled WGS sequence"/>
</dbReference>
<dbReference type="AlphaFoldDB" id="A0A3N8PDT7"/>
<dbReference type="RefSeq" id="WP_124619158.1">
    <property type="nucleotide sequence ID" value="NZ_CABVQR010000007.1"/>
</dbReference>
<feature type="region of interest" description="Disordered" evidence="1">
    <location>
        <begin position="1"/>
        <end position="44"/>
    </location>
</feature>
<name>A0A3N8PDT7_9BURK</name>
<comment type="caution">
    <text evidence="2">The sequence shown here is derived from an EMBL/GenBank/DDBJ whole genome shotgun (WGS) entry which is preliminary data.</text>
</comment>
<feature type="compositionally biased region" description="Basic and acidic residues" evidence="1">
    <location>
        <begin position="10"/>
        <end position="23"/>
    </location>
</feature>
<accession>A0A3N8PDT7</accession>
<reference evidence="2 3" key="1">
    <citation type="submission" date="2018-08" db="EMBL/GenBank/DDBJ databases">
        <title>Comparative analysis of Burkholderia isolates from Puerto Rico.</title>
        <authorList>
            <person name="Hall C."/>
            <person name="Sahl J."/>
            <person name="Wagner D."/>
        </authorList>
    </citation>
    <scope>NUCLEOTIDE SEQUENCE [LARGE SCALE GENOMIC DNA]</scope>
    <source>
        <strain evidence="2 3">Bp9001</strain>
    </source>
</reference>
<protein>
    <submittedName>
        <fullName evidence="2">Uncharacterized protein</fullName>
    </submittedName>
</protein>
<gene>
    <name evidence="2" type="ORF">DF037_27750</name>
</gene>